<dbReference type="EMBL" id="NWVK02000032">
    <property type="protein sequence ID" value="TVS92228.1"/>
    <property type="molecule type" value="Genomic_DNA"/>
</dbReference>
<dbReference type="InterPro" id="IPR011765">
    <property type="entry name" value="Pept_M16_N"/>
</dbReference>
<dbReference type="GO" id="GO:0046872">
    <property type="term" value="F:metal ion binding"/>
    <property type="evidence" value="ECO:0007669"/>
    <property type="project" value="InterPro"/>
</dbReference>
<dbReference type="PANTHER" id="PTHR11851:SF224">
    <property type="entry name" value="PROCESSING PROTEASE"/>
    <property type="match status" value="1"/>
</dbReference>
<feature type="chain" id="PRO_5026270925" evidence="1">
    <location>
        <begin position="21"/>
        <end position="436"/>
    </location>
</feature>
<feature type="signal peptide" evidence="1">
    <location>
        <begin position="1"/>
        <end position="20"/>
    </location>
</feature>
<protein>
    <submittedName>
        <fullName evidence="4">Insulinase family protein</fullName>
    </submittedName>
</protein>
<evidence type="ECO:0000259" key="3">
    <source>
        <dbReference type="Pfam" id="PF05193"/>
    </source>
</evidence>
<accession>A0A6H2NV42</accession>
<comment type="caution">
    <text evidence="4">The sequence shown here is derived from an EMBL/GenBank/DDBJ whole genome shotgun (WGS) entry which is preliminary data.</text>
</comment>
<dbReference type="PANTHER" id="PTHR11851">
    <property type="entry name" value="METALLOPROTEASE"/>
    <property type="match status" value="1"/>
</dbReference>
<keyword evidence="1" id="KW-0732">Signal</keyword>
<gene>
    <name evidence="4" type="ORF">COM43_000880</name>
</gene>
<dbReference type="Proteomes" id="UP000217566">
    <property type="component" value="Unassembled WGS sequence"/>
</dbReference>
<dbReference type="InterPro" id="IPR011249">
    <property type="entry name" value="Metalloenz_LuxS/M16"/>
</dbReference>
<sequence>MKISKLVFLLFFCLSFNLQASGNLNIEEVTTRKGFKFLFVENYDLPKVSINISFKDAGYVYENSEKQGLGWFTSLIIQEGAGKNDARDFAKKLEDKGISLNFIPDLEAFRVSLNTLSENLEDAISLLSDAIIRPKVDSEGLNRVFEKAKVDFNNLEKNPFFVAGEELNTLLFKKHPYSKSVYGTLDTIMNITRDDVLTYIKRNFAKDNIVISVAGCAKKEEIITLLDKYLSKLPSKRSKVRKIPVKNDFGPAENKNIFMDIPQSVILFAQKGIAYEDPDYYSAQVLVNALGGMGLNSVLVKELRQNLGITYGISASMASYTHANIIAGGLSTDSSTASQSISAIRDTLSRIKKEGVDEQLFKDTKISMVNNFVLFLSNNTNTAMLLDDMQINDRDVNRINNYANIINDVKSEKVNELASSLLEPENLFFVEVGKNT</sequence>
<feature type="domain" description="Peptidase M16 N-terminal" evidence="2">
    <location>
        <begin position="56"/>
        <end position="184"/>
    </location>
</feature>
<proteinExistence type="predicted"/>
<dbReference type="SUPFAM" id="SSF63411">
    <property type="entry name" value="LuxS/MPP-like metallohydrolase"/>
    <property type="match status" value="2"/>
</dbReference>
<evidence type="ECO:0000313" key="4">
    <source>
        <dbReference type="EMBL" id="TVS92228.1"/>
    </source>
</evidence>
<dbReference type="InterPro" id="IPR050361">
    <property type="entry name" value="MPP/UQCRC_Complex"/>
</dbReference>
<reference evidence="4" key="1">
    <citation type="submission" date="2019-07" db="EMBL/GenBank/DDBJ databases">
        <title>Genome assemblies of Wolbachia strains wAlbA and wAlbB in wild caught Aedes albopictus specimens.</title>
        <authorList>
            <person name="Kulkarni A."/>
            <person name="Yu W."/>
            <person name="Xue R.-D."/>
            <person name="Ma Y."/>
            <person name="Xu J."/>
        </authorList>
    </citation>
    <scope>NUCLEOTIDE SEQUENCE</scope>
    <source>
        <strain evidence="4">FL2016</strain>
    </source>
</reference>
<dbReference type="Pfam" id="PF05193">
    <property type="entry name" value="Peptidase_M16_C"/>
    <property type="match status" value="1"/>
</dbReference>
<dbReference type="Pfam" id="PF00675">
    <property type="entry name" value="Peptidase_M16"/>
    <property type="match status" value="1"/>
</dbReference>
<dbReference type="AlphaFoldDB" id="A0A6H2NV42"/>
<dbReference type="Gene3D" id="3.30.830.10">
    <property type="entry name" value="Metalloenzyme, LuxS/M16 peptidase-like"/>
    <property type="match status" value="2"/>
</dbReference>
<dbReference type="InterPro" id="IPR007863">
    <property type="entry name" value="Peptidase_M16_C"/>
</dbReference>
<feature type="domain" description="Peptidase M16 C-terminal" evidence="3">
    <location>
        <begin position="190"/>
        <end position="366"/>
    </location>
</feature>
<evidence type="ECO:0000259" key="2">
    <source>
        <dbReference type="Pfam" id="PF00675"/>
    </source>
</evidence>
<organism evidence="4">
    <name type="scientific">Wolbachia pipientis</name>
    <dbReference type="NCBI Taxonomy" id="955"/>
    <lineage>
        <taxon>Bacteria</taxon>
        <taxon>Pseudomonadati</taxon>
        <taxon>Pseudomonadota</taxon>
        <taxon>Alphaproteobacteria</taxon>
        <taxon>Rickettsiales</taxon>
        <taxon>Anaplasmataceae</taxon>
        <taxon>Wolbachieae</taxon>
        <taxon>Wolbachia</taxon>
    </lineage>
</organism>
<dbReference type="OrthoDB" id="9811314at2"/>
<evidence type="ECO:0000256" key="1">
    <source>
        <dbReference type="SAM" id="SignalP"/>
    </source>
</evidence>
<name>A0A6H2NV42_WOLPI</name>